<protein>
    <submittedName>
        <fullName evidence="3">Uncharacterized protein</fullName>
    </submittedName>
</protein>
<dbReference type="PANTHER" id="PTHR34598">
    <property type="entry name" value="BLL6449 PROTEIN"/>
    <property type="match status" value="1"/>
</dbReference>
<dbReference type="Proteomes" id="UP001530400">
    <property type="component" value="Unassembled WGS sequence"/>
</dbReference>
<organism evidence="3 4">
    <name type="scientific">Cyclotella atomus</name>
    <dbReference type="NCBI Taxonomy" id="382360"/>
    <lineage>
        <taxon>Eukaryota</taxon>
        <taxon>Sar</taxon>
        <taxon>Stramenopiles</taxon>
        <taxon>Ochrophyta</taxon>
        <taxon>Bacillariophyta</taxon>
        <taxon>Coscinodiscophyceae</taxon>
        <taxon>Thalassiosirophycidae</taxon>
        <taxon>Stephanodiscales</taxon>
        <taxon>Stephanodiscaceae</taxon>
        <taxon>Cyclotella</taxon>
    </lineage>
</organism>
<dbReference type="EMBL" id="JALLPJ020001197">
    <property type="protein sequence ID" value="KAL3774369.1"/>
    <property type="molecule type" value="Genomic_DNA"/>
</dbReference>
<keyword evidence="2" id="KW-0472">Membrane</keyword>
<proteinExistence type="inferred from homology"/>
<keyword evidence="4" id="KW-1185">Reference proteome</keyword>
<comment type="similarity">
    <text evidence="1">Belongs to the asaB hydroxylase/desaturase family.</text>
</comment>
<dbReference type="PANTHER" id="PTHR34598:SF3">
    <property type="entry name" value="OXIDOREDUCTASE AN1597"/>
    <property type="match status" value="1"/>
</dbReference>
<keyword evidence="2" id="KW-0812">Transmembrane</keyword>
<dbReference type="AlphaFoldDB" id="A0ABD3NE73"/>
<gene>
    <name evidence="3" type="ORF">ACHAWO_011400</name>
</gene>
<reference evidence="3 4" key="1">
    <citation type="submission" date="2024-10" db="EMBL/GenBank/DDBJ databases">
        <title>Updated reference genomes for cyclostephanoid diatoms.</title>
        <authorList>
            <person name="Roberts W.R."/>
            <person name="Alverson A.J."/>
        </authorList>
    </citation>
    <scope>NUCLEOTIDE SEQUENCE [LARGE SCALE GENOMIC DNA]</scope>
    <source>
        <strain evidence="3 4">AJA010-31</strain>
    </source>
</reference>
<evidence type="ECO:0000313" key="4">
    <source>
        <dbReference type="Proteomes" id="UP001530400"/>
    </source>
</evidence>
<feature type="transmembrane region" description="Helical" evidence="2">
    <location>
        <begin position="6"/>
        <end position="25"/>
    </location>
</feature>
<comment type="caution">
    <text evidence="3">The sequence shown here is derived from an EMBL/GenBank/DDBJ whole genome shotgun (WGS) entry which is preliminary data.</text>
</comment>
<keyword evidence="2" id="KW-1133">Transmembrane helix</keyword>
<evidence type="ECO:0000256" key="2">
    <source>
        <dbReference type="SAM" id="Phobius"/>
    </source>
</evidence>
<dbReference type="InterPro" id="IPR044053">
    <property type="entry name" value="AsaB-like"/>
</dbReference>
<evidence type="ECO:0000313" key="3">
    <source>
        <dbReference type="EMBL" id="KAL3774369.1"/>
    </source>
</evidence>
<name>A0ABD3NE73_9STRA</name>
<sequence>MAPIVIETFFVAVIYLQFIASYGFMSNAGMKPSKSRLRDPPAASTRASIDIPILCSAILDYSAVNEYTKAHYQSALFHRDRVEERIYDGRSLQSRFADEKEMLANNGLVILASPLPDEIEWPRVQDIQRHYIPVLEKIIQNLFPDSSYMGCCFWNPMLRGETYTISRPRGNQTPTSNIAPMVHIDTDVGAFDLKDFLDIVDKNSVYQSDESFTRLATEAIERNKRFVILNFWRNIGDEPVSSSPLALYSTRYGNTTLAFPDVIPLEDSKWYSFPNATKDEVIVFYQYDRNVLQISDLFHCAITANDDCLSVGRRSFDIRALVLLDKDVPNELDRYRRNRTRPVLSFEESGCFCDEQAAKRSEGRDSDH</sequence>
<accession>A0ABD3NE73</accession>
<evidence type="ECO:0000256" key="1">
    <source>
        <dbReference type="ARBA" id="ARBA00023604"/>
    </source>
</evidence>